<dbReference type="EMBL" id="REGN01007058">
    <property type="protein sequence ID" value="RNA07393.1"/>
    <property type="molecule type" value="Genomic_DNA"/>
</dbReference>
<name>A0A3M7Q7S2_BRAPC</name>
<dbReference type="PANTHER" id="PTHR24055">
    <property type="entry name" value="MITOGEN-ACTIVATED PROTEIN KINASE"/>
    <property type="match status" value="1"/>
</dbReference>
<dbReference type="InterPro" id="IPR050117">
    <property type="entry name" value="MAPK"/>
</dbReference>
<evidence type="ECO:0000256" key="9">
    <source>
        <dbReference type="ARBA" id="ARBA00047592"/>
    </source>
</evidence>
<dbReference type="InterPro" id="IPR000719">
    <property type="entry name" value="Prot_kinase_dom"/>
</dbReference>
<dbReference type="PROSITE" id="PS01351">
    <property type="entry name" value="MAPK"/>
    <property type="match status" value="1"/>
</dbReference>
<keyword evidence="8 11" id="KW-0067">ATP-binding</keyword>
<evidence type="ECO:0000256" key="10">
    <source>
        <dbReference type="ARBA" id="ARBA00048312"/>
    </source>
</evidence>
<comment type="similarity">
    <text evidence="13">Belongs to the protein kinase superfamily. Ser/Thr protein kinase family. MAP kinase subfamily.</text>
</comment>
<evidence type="ECO:0000313" key="15">
    <source>
        <dbReference type="EMBL" id="RNA07393.1"/>
    </source>
</evidence>
<dbReference type="AlphaFoldDB" id="A0A3M7Q7S2"/>
<evidence type="ECO:0000259" key="14">
    <source>
        <dbReference type="PROSITE" id="PS50011"/>
    </source>
</evidence>
<dbReference type="SUPFAM" id="SSF56112">
    <property type="entry name" value="Protein kinase-like (PK-like)"/>
    <property type="match status" value="1"/>
</dbReference>
<dbReference type="EC" id="2.7.11.24" evidence="2 13"/>
<comment type="catalytic activity">
    <reaction evidence="10">
        <text>L-seryl-[protein] + ATP = O-phospho-L-seryl-[protein] + ADP + H(+)</text>
        <dbReference type="Rhea" id="RHEA:17989"/>
        <dbReference type="Rhea" id="RHEA-COMP:9863"/>
        <dbReference type="Rhea" id="RHEA-COMP:11604"/>
        <dbReference type="ChEBI" id="CHEBI:15378"/>
        <dbReference type="ChEBI" id="CHEBI:29999"/>
        <dbReference type="ChEBI" id="CHEBI:30616"/>
        <dbReference type="ChEBI" id="CHEBI:83421"/>
        <dbReference type="ChEBI" id="CHEBI:456216"/>
        <dbReference type="EC" id="2.7.11.24"/>
    </reaction>
</comment>
<comment type="activity regulation">
    <text evidence="13">Activated by threonine and tyrosine phosphorylation.</text>
</comment>
<keyword evidence="16" id="KW-1185">Reference proteome</keyword>
<dbReference type="Proteomes" id="UP000276133">
    <property type="component" value="Unassembled WGS sequence"/>
</dbReference>
<keyword evidence="4" id="KW-0597">Phosphoprotein</keyword>
<feature type="domain" description="Protein kinase" evidence="14">
    <location>
        <begin position="20"/>
        <end position="305"/>
    </location>
</feature>
<dbReference type="InterPro" id="IPR017441">
    <property type="entry name" value="Protein_kinase_ATP_BS"/>
</dbReference>
<dbReference type="InterPro" id="IPR003527">
    <property type="entry name" value="MAP_kinase_CS"/>
</dbReference>
<comment type="catalytic activity">
    <reaction evidence="9 13">
        <text>L-threonyl-[protein] + ATP = O-phospho-L-threonyl-[protein] + ADP + H(+)</text>
        <dbReference type="Rhea" id="RHEA:46608"/>
        <dbReference type="Rhea" id="RHEA-COMP:11060"/>
        <dbReference type="Rhea" id="RHEA-COMP:11605"/>
        <dbReference type="ChEBI" id="CHEBI:15378"/>
        <dbReference type="ChEBI" id="CHEBI:30013"/>
        <dbReference type="ChEBI" id="CHEBI:30616"/>
        <dbReference type="ChEBI" id="CHEBI:61977"/>
        <dbReference type="ChEBI" id="CHEBI:456216"/>
        <dbReference type="EC" id="2.7.11.24"/>
    </reaction>
</comment>
<reference evidence="15 16" key="1">
    <citation type="journal article" date="2018" name="Sci. Rep.">
        <title>Genomic signatures of local adaptation to the degree of environmental predictability in rotifers.</title>
        <authorList>
            <person name="Franch-Gras L."/>
            <person name="Hahn C."/>
            <person name="Garcia-Roger E.M."/>
            <person name="Carmona M.J."/>
            <person name="Serra M."/>
            <person name="Gomez A."/>
        </authorList>
    </citation>
    <scope>NUCLEOTIDE SEQUENCE [LARGE SCALE GENOMIC DNA]</scope>
    <source>
        <strain evidence="15">HYR1</strain>
    </source>
</reference>
<dbReference type="FunFam" id="3.30.200.20:FF:000028">
    <property type="entry name" value="Mitogen-activated protein kinase"/>
    <property type="match status" value="1"/>
</dbReference>
<dbReference type="STRING" id="10195.A0A3M7Q7S2"/>
<evidence type="ECO:0000256" key="3">
    <source>
        <dbReference type="ARBA" id="ARBA00022527"/>
    </source>
</evidence>
<comment type="caution">
    <text evidence="15">The sequence shown here is derived from an EMBL/GenBank/DDBJ whole genome shotgun (WGS) entry which is preliminary data.</text>
</comment>
<accession>A0A3M7Q7S2</accession>
<keyword evidence="13" id="KW-0460">Magnesium</keyword>
<dbReference type="PROSITE" id="PS50011">
    <property type="entry name" value="PROTEIN_KINASE_DOM"/>
    <property type="match status" value="1"/>
</dbReference>
<dbReference type="GO" id="GO:0005524">
    <property type="term" value="F:ATP binding"/>
    <property type="evidence" value="ECO:0007669"/>
    <property type="project" value="UniProtKB-UniRule"/>
</dbReference>
<dbReference type="InterPro" id="IPR008271">
    <property type="entry name" value="Ser/Thr_kinase_AS"/>
</dbReference>
<evidence type="ECO:0000256" key="11">
    <source>
        <dbReference type="PROSITE-ProRule" id="PRU10141"/>
    </source>
</evidence>
<comment type="cofactor">
    <cofactor evidence="1 13">
        <name>Mg(2+)</name>
        <dbReference type="ChEBI" id="CHEBI:18420"/>
    </cofactor>
</comment>
<dbReference type="Gene3D" id="1.10.510.10">
    <property type="entry name" value="Transferase(Phosphotransferase) domain 1"/>
    <property type="match status" value="1"/>
</dbReference>
<dbReference type="FunFam" id="1.10.510.10:FF:000040">
    <property type="entry name" value="Mitogen-activated protein kinase"/>
    <property type="match status" value="1"/>
</dbReference>
<organism evidence="15 16">
    <name type="scientific">Brachionus plicatilis</name>
    <name type="common">Marine rotifer</name>
    <name type="synonym">Brachionus muelleri</name>
    <dbReference type="NCBI Taxonomy" id="10195"/>
    <lineage>
        <taxon>Eukaryota</taxon>
        <taxon>Metazoa</taxon>
        <taxon>Spiralia</taxon>
        <taxon>Gnathifera</taxon>
        <taxon>Rotifera</taxon>
        <taxon>Eurotatoria</taxon>
        <taxon>Monogononta</taxon>
        <taxon>Pseudotrocha</taxon>
        <taxon>Ploima</taxon>
        <taxon>Brachionidae</taxon>
        <taxon>Brachionus</taxon>
    </lineage>
</organism>
<keyword evidence="5 13" id="KW-0808">Transferase</keyword>
<dbReference type="GO" id="GO:0004707">
    <property type="term" value="F:MAP kinase activity"/>
    <property type="evidence" value="ECO:0007669"/>
    <property type="project" value="UniProtKB-EC"/>
</dbReference>
<evidence type="ECO:0000256" key="8">
    <source>
        <dbReference type="ARBA" id="ARBA00022840"/>
    </source>
</evidence>
<dbReference type="Gene3D" id="3.30.200.20">
    <property type="entry name" value="Phosphorylase Kinase, domain 1"/>
    <property type="match status" value="1"/>
</dbReference>
<dbReference type="InterPro" id="IPR011009">
    <property type="entry name" value="Kinase-like_dom_sf"/>
</dbReference>
<keyword evidence="7 13" id="KW-0418">Kinase</keyword>
<protein>
    <recommendedName>
        <fullName evidence="2 13">Mitogen-activated protein kinase</fullName>
        <ecNumber evidence="2 13">2.7.11.24</ecNumber>
    </recommendedName>
</protein>
<keyword evidence="3 12" id="KW-0723">Serine/threonine-protein kinase</keyword>
<evidence type="ECO:0000256" key="12">
    <source>
        <dbReference type="RuleBase" id="RU000304"/>
    </source>
</evidence>
<dbReference type="SMART" id="SM00220">
    <property type="entry name" value="S_TKc"/>
    <property type="match status" value="1"/>
</dbReference>
<evidence type="ECO:0000256" key="6">
    <source>
        <dbReference type="ARBA" id="ARBA00022741"/>
    </source>
</evidence>
<evidence type="ECO:0000256" key="1">
    <source>
        <dbReference type="ARBA" id="ARBA00001946"/>
    </source>
</evidence>
<evidence type="ECO:0000256" key="4">
    <source>
        <dbReference type="ARBA" id="ARBA00022553"/>
    </source>
</evidence>
<dbReference type="PROSITE" id="PS00107">
    <property type="entry name" value="PROTEIN_KINASE_ATP"/>
    <property type="match status" value="1"/>
</dbReference>
<evidence type="ECO:0000313" key="16">
    <source>
        <dbReference type="Proteomes" id="UP000276133"/>
    </source>
</evidence>
<sequence length="348" mass="41008">MAAWNQTIINHTIWNLPDNYINLNPLGNGTHGQVCAAFDKLMNRDVAIKKITEPFLTKIHAKRTYREIKLLKNVKHDNVIELFSILSPSLDYKDMNEIYLVTDLMITDLHNVIQFSHLSEDHIKSFTYQILRGLKYLHSMNLIHRDLKPRNLTVNEDCDLKIIDFGLARYESENLTGYVAARSYRAPEIMLKWSNYDKKIDVWSVGCILFEMYTRRVLFPGTDHINYLNRIMDVVGYPSEEFLQQITFDSRQYIERTQANKKRVNFKEYFSEINNELAIDLLDRMLQLDPKERITCEEALSHPYVAAFHDEEDEPVGEHLDQSFETFDLNVPEWKEKIFNEILTFNSN</sequence>
<feature type="binding site" evidence="11">
    <location>
        <position position="50"/>
    </location>
    <ligand>
        <name>ATP</name>
        <dbReference type="ChEBI" id="CHEBI:30616"/>
    </ligand>
</feature>
<gene>
    <name evidence="15" type="ORF">BpHYR1_033674</name>
</gene>
<proteinExistence type="inferred from homology"/>
<evidence type="ECO:0000256" key="13">
    <source>
        <dbReference type="RuleBase" id="RU361165"/>
    </source>
</evidence>
<dbReference type="OrthoDB" id="192887at2759"/>
<keyword evidence="6 11" id="KW-0547">Nucleotide-binding</keyword>
<dbReference type="Pfam" id="PF00069">
    <property type="entry name" value="Pkinase"/>
    <property type="match status" value="1"/>
</dbReference>
<evidence type="ECO:0000256" key="2">
    <source>
        <dbReference type="ARBA" id="ARBA00012411"/>
    </source>
</evidence>
<dbReference type="PROSITE" id="PS00108">
    <property type="entry name" value="PROTEIN_KINASE_ST"/>
    <property type="match status" value="1"/>
</dbReference>
<dbReference type="GO" id="GO:0106310">
    <property type="term" value="F:protein serine kinase activity"/>
    <property type="evidence" value="ECO:0007669"/>
    <property type="project" value="RHEA"/>
</dbReference>
<evidence type="ECO:0000256" key="7">
    <source>
        <dbReference type="ARBA" id="ARBA00022777"/>
    </source>
</evidence>
<evidence type="ECO:0000256" key="5">
    <source>
        <dbReference type="ARBA" id="ARBA00022679"/>
    </source>
</evidence>